<dbReference type="FunCoup" id="B4N6S7">
    <property type="interactions" value="2"/>
</dbReference>
<dbReference type="PANTHER" id="PTHR21137">
    <property type="entry name" value="ODORANT RECEPTOR"/>
    <property type="match status" value="1"/>
</dbReference>
<evidence type="ECO:0000313" key="11">
    <source>
        <dbReference type="EMBL" id="EDW80066.1"/>
    </source>
</evidence>
<dbReference type="GO" id="GO:0005549">
    <property type="term" value="F:odorant binding"/>
    <property type="evidence" value="ECO:0007669"/>
    <property type="project" value="InterPro"/>
</dbReference>
<feature type="transmembrane region" description="Helical" evidence="10">
    <location>
        <begin position="69"/>
        <end position="88"/>
    </location>
</feature>
<dbReference type="OMA" id="TNCLWYE"/>
<keyword evidence="8 10" id="KW-0675">Receptor</keyword>
<dbReference type="STRING" id="7260.B4N6S7"/>
<keyword evidence="6 10" id="KW-1133">Transmembrane helix</keyword>
<evidence type="ECO:0000256" key="6">
    <source>
        <dbReference type="ARBA" id="ARBA00022989"/>
    </source>
</evidence>
<evidence type="ECO:0000313" key="12">
    <source>
        <dbReference type="Proteomes" id="UP000007798"/>
    </source>
</evidence>
<feature type="transmembrane region" description="Helical" evidence="10">
    <location>
        <begin position="127"/>
        <end position="157"/>
    </location>
</feature>
<evidence type="ECO:0000256" key="7">
    <source>
        <dbReference type="ARBA" id="ARBA00023136"/>
    </source>
</evidence>
<dbReference type="OrthoDB" id="6765072at2759"/>
<reference evidence="11 12" key="1">
    <citation type="journal article" date="2007" name="Nature">
        <title>Evolution of genes and genomes on the Drosophila phylogeny.</title>
        <authorList>
            <consortium name="Drosophila 12 Genomes Consortium"/>
            <person name="Clark A.G."/>
            <person name="Eisen M.B."/>
            <person name="Smith D.R."/>
            <person name="Bergman C.M."/>
            <person name="Oliver B."/>
            <person name="Markow T.A."/>
            <person name="Kaufman T.C."/>
            <person name="Kellis M."/>
            <person name="Gelbart W."/>
            <person name="Iyer V.N."/>
            <person name="Pollard D.A."/>
            <person name="Sackton T.B."/>
            <person name="Larracuente A.M."/>
            <person name="Singh N.D."/>
            <person name="Abad J.P."/>
            <person name="Abt D.N."/>
            <person name="Adryan B."/>
            <person name="Aguade M."/>
            <person name="Akashi H."/>
            <person name="Anderson W.W."/>
            <person name="Aquadro C.F."/>
            <person name="Ardell D.H."/>
            <person name="Arguello R."/>
            <person name="Artieri C.G."/>
            <person name="Barbash D.A."/>
            <person name="Barker D."/>
            <person name="Barsanti P."/>
            <person name="Batterham P."/>
            <person name="Batzoglou S."/>
            <person name="Begun D."/>
            <person name="Bhutkar A."/>
            <person name="Blanco E."/>
            <person name="Bosak S.A."/>
            <person name="Bradley R.K."/>
            <person name="Brand A.D."/>
            <person name="Brent M.R."/>
            <person name="Brooks A.N."/>
            <person name="Brown R.H."/>
            <person name="Butlin R.K."/>
            <person name="Caggese C."/>
            <person name="Calvi B.R."/>
            <person name="Bernardo de Carvalho A."/>
            <person name="Caspi A."/>
            <person name="Castrezana S."/>
            <person name="Celniker S.E."/>
            <person name="Chang J.L."/>
            <person name="Chapple C."/>
            <person name="Chatterji S."/>
            <person name="Chinwalla A."/>
            <person name="Civetta A."/>
            <person name="Clifton S.W."/>
            <person name="Comeron J.M."/>
            <person name="Costello J.C."/>
            <person name="Coyne J.A."/>
            <person name="Daub J."/>
            <person name="David R.G."/>
            <person name="Delcher A.L."/>
            <person name="Delehaunty K."/>
            <person name="Do C.B."/>
            <person name="Ebling H."/>
            <person name="Edwards K."/>
            <person name="Eickbush T."/>
            <person name="Evans J.D."/>
            <person name="Filipski A."/>
            <person name="Findeiss S."/>
            <person name="Freyhult E."/>
            <person name="Fulton L."/>
            <person name="Fulton R."/>
            <person name="Garcia A.C."/>
            <person name="Gardiner A."/>
            <person name="Garfield D.A."/>
            <person name="Garvin B.E."/>
            <person name="Gibson G."/>
            <person name="Gilbert D."/>
            <person name="Gnerre S."/>
            <person name="Godfrey J."/>
            <person name="Good R."/>
            <person name="Gotea V."/>
            <person name="Gravely B."/>
            <person name="Greenberg A.J."/>
            <person name="Griffiths-Jones S."/>
            <person name="Gross S."/>
            <person name="Guigo R."/>
            <person name="Gustafson E.A."/>
            <person name="Haerty W."/>
            <person name="Hahn M.W."/>
            <person name="Halligan D.L."/>
            <person name="Halpern A.L."/>
            <person name="Halter G.M."/>
            <person name="Han M.V."/>
            <person name="Heger A."/>
            <person name="Hillier L."/>
            <person name="Hinrichs A.S."/>
            <person name="Holmes I."/>
            <person name="Hoskins R.A."/>
            <person name="Hubisz M.J."/>
            <person name="Hultmark D."/>
            <person name="Huntley M.A."/>
            <person name="Jaffe D.B."/>
            <person name="Jagadeeshan S."/>
            <person name="Jeck W.R."/>
            <person name="Johnson J."/>
            <person name="Jones C.D."/>
            <person name="Jordan W.C."/>
            <person name="Karpen G.H."/>
            <person name="Kataoka E."/>
            <person name="Keightley P.D."/>
            <person name="Kheradpour P."/>
            <person name="Kirkness E.F."/>
            <person name="Koerich L.B."/>
            <person name="Kristiansen K."/>
            <person name="Kudrna D."/>
            <person name="Kulathinal R.J."/>
            <person name="Kumar S."/>
            <person name="Kwok R."/>
            <person name="Lander E."/>
            <person name="Langley C.H."/>
            <person name="Lapoint R."/>
            <person name="Lazzaro B.P."/>
            <person name="Lee S.J."/>
            <person name="Levesque L."/>
            <person name="Li R."/>
            <person name="Lin C.F."/>
            <person name="Lin M.F."/>
            <person name="Lindblad-Toh K."/>
            <person name="Llopart A."/>
            <person name="Long M."/>
            <person name="Low L."/>
            <person name="Lozovsky E."/>
            <person name="Lu J."/>
            <person name="Luo M."/>
            <person name="Machado C.A."/>
            <person name="Makalowski W."/>
            <person name="Marzo M."/>
            <person name="Matsuda M."/>
            <person name="Matzkin L."/>
            <person name="McAllister B."/>
            <person name="McBride C.S."/>
            <person name="McKernan B."/>
            <person name="McKernan K."/>
            <person name="Mendez-Lago M."/>
            <person name="Minx P."/>
            <person name="Mollenhauer M.U."/>
            <person name="Montooth K."/>
            <person name="Mount S.M."/>
            <person name="Mu X."/>
            <person name="Myers E."/>
            <person name="Negre B."/>
            <person name="Newfeld S."/>
            <person name="Nielsen R."/>
            <person name="Noor M.A."/>
            <person name="O'Grady P."/>
            <person name="Pachter L."/>
            <person name="Papaceit M."/>
            <person name="Parisi M.J."/>
            <person name="Parisi M."/>
            <person name="Parts L."/>
            <person name="Pedersen J.S."/>
            <person name="Pesole G."/>
            <person name="Phillippy A.M."/>
            <person name="Ponting C.P."/>
            <person name="Pop M."/>
            <person name="Porcelli D."/>
            <person name="Powell J.R."/>
            <person name="Prohaska S."/>
            <person name="Pruitt K."/>
            <person name="Puig M."/>
            <person name="Quesneville H."/>
            <person name="Ram K.R."/>
            <person name="Rand D."/>
            <person name="Rasmussen M.D."/>
            <person name="Reed L.K."/>
            <person name="Reenan R."/>
            <person name="Reily A."/>
            <person name="Remington K.A."/>
            <person name="Rieger T.T."/>
            <person name="Ritchie M.G."/>
            <person name="Robin C."/>
            <person name="Rogers Y.H."/>
            <person name="Rohde C."/>
            <person name="Rozas J."/>
            <person name="Rubenfield M.J."/>
            <person name="Ruiz A."/>
            <person name="Russo S."/>
            <person name="Salzberg S.L."/>
            <person name="Sanchez-Gracia A."/>
            <person name="Saranga D.J."/>
            <person name="Sato H."/>
            <person name="Schaeffer S.W."/>
            <person name="Schatz M.C."/>
            <person name="Schlenke T."/>
            <person name="Schwartz R."/>
            <person name="Segarra C."/>
            <person name="Singh R.S."/>
            <person name="Sirot L."/>
            <person name="Sirota M."/>
            <person name="Sisneros N.B."/>
            <person name="Smith C.D."/>
            <person name="Smith T.F."/>
            <person name="Spieth J."/>
            <person name="Stage D.E."/>
            <person name="Stark A."/>
            <person name="Stephan W."/>
            <person name="Strausberg R.L."/>
            <person name="Strempel S."/>
            <person name="Sturgill D."/>
            <person name="Sutton G."/>
            <person name="Sutton G.G."/>
            <person name="Tao W."/>
            <person name="Teichmann S."/>
            <person name="Tobari Y.N."/>
            <person name="Tomimura Y."/>
            <person name="Tsolas J.M."/>
            <person name="Valente V.L."/>
            <person name="Venter E."/>
            <person name="Venter J.C."/>
            <person name="Vicario S."/>
            <person name="Vieira F.G."/>
            <person name="Vilella A.J."/>
            <person name="Villasante A."/>
            <person name="Walenz B."/>
            <person name="Wang J."/>
            <person name="Wasserman M."/>
            <person name="Watts T."/>
            <person name="Wilson D."/>
            <person name="Wilson R.K."/>
            <person name="Wing R.A."/>
            <person name="Wolfner M.F."/>
            <person name="Wong A."/>
            <person name="Wong G.K."/>
            <person name="Wu C.I."/>
            <person name="Wu G."/>
            <person name="Yamamoto D."/>
            <person name="Yang H.P."/>
            <person name="Yang S.P."/>
            <person name="Yorke J.A."/>
            <person name="Yoshida K."/>
            <person name="Zdobnov E."/>
            <person name="Zhang P."/>
            <person name="Zhang Y."/>
            <person name="Zimin A.V."/>
            <person name="Baldwin J."/>
            <person name="Abdouelleil A."/>
            <person name="Abdulkadir J."/>
            <person name="Abebe A."/>
            <person name="Abera B."/>
            <person name="Abreu J."/>
            <person name="Acer S.C."/>
            <person name="Aftuck L."/>
            <person name="Alexander A."/>
            <person name="An P."/>
            <person name="Anderson E."/>
            <person name="Anderson S."/>
            <person name="Arachi H."/>
            <person name="Azer M."/>
            <person name="Bachantsang P."/>
            <person name="Barry A."/>
            <person name="Bayul T."/>
            <person name="Berlin A."/>
            <person name="Bessette D."/>
            <person name="Bloom T."/>
            <person name="Blye J."/>
            <person name="Boguslavskiy L."/>
            <person name="Bonnet C."/>
            <person name="Boukhgalter B."/>
            <person name="Bourzgui I."/>
            <person name="Brown A."/>
            <person name="Cahill P."/>
            <person name="Channer S."/>
            <person name="Cheshatsang Y."/>
            <person name="Chuda L."/>
            <person name="Citroen M."/>
            <person name="Collymore A."/>
            <person name="Cooke P."/>
            <person name="Costello M."/>
            <person name="D'Aco K."/>
            <person name="Daza R."/>
            <person name="De Haan G."/>
            <person name="DeGray S."/>
            <person name="DeMaso C."/>
            <person name="Dhargay N."/>
            <person name="Dooley K."/>
            <person name="Dooley E."/>
            <person name="Doricent M."/>
            <person name="Dorje P."/>
            <person name="Dorjee K."/>
            <person name="Dupes A."/>
            <person name="Elong R."/>
            <person name="Falk J."/>
            <person name="Farina A."/>
            <person name="Faro S."/>
            <person name="Ferguson D."/>
            <person name="Fisher S."/>
            <person name="Foley C.D."/>
            <person name="Franke A."/>
            <person name="Friedrich D."/>
            <person name="Gadbois L."/>
            <person name="Gearin G."/>
            <person name="Gearin C.R."/>
            <person name="Giannoukos G."/>
            <person name="Goode T."/>
            <person name="Graham J."/>
            <person name="Grandbois E."/>
            <person name="Grewal S."/>
            <person name="Gyaltsen K."/>
            <person name="Hafez N."/>
            <person name="Hagos B."/>
            <person name="Hall J."/>
            <person name="Henson C."/>
            <person name="Hollinger A."/>
            <person name="Honan T."/>
            <person name="Huard M.D."/>
            <person name="Hughes L."/>
            <person name="Hurhula B."/>
            <person name="Husby M.E."/>
            <person name="Kamat A."/>
            <person name="Kanga B."/>
            <person name="Kashin S."/>
            <person name="Khazanovich D."/>
            <person name="Kisner P."/>
            <person name="Lance K."/>
            <person name="Lara M."/>
            <person name="Lee W."/>
            <person name="Lennon N."/>
            <person name="Letendre F."/>
            <person name="LeVine R."/>
            <person name="Lipovsky A."/>
            <person name="Liu X."/>
            <person name="Liu J."/>
            <person name="Liu S."/>
            <person name="Lokyitsang T."/>
            <person name="Lokyitsang Y."/>
            <person name="Lubonja R."/>
            <person name="Lui A."/>
            <person name="MacDonald P."/>
            <person name="Magnisalis V."/>
            <person name="Maru K."/>
            <person name="Matthews C."/>
            <person name="McCusker W."/>
            <person name="McDonough S."/>
            <person name="Mehta T."/>
            <person name="Meldrim J."/>
            <person name="Meneus L."/>
            <person name="Mihai O."/>
            <person name="Mihalev A."/>
            <person name="Mihova T."/>
            <person name="Mittelman R."/>
            <person name="Mlenga V."/>
            <person name="Montmayeur A."/>
            <person name="Mulrain L."/>
            <person name="Navidi A."/>
            <person name="Naylor J."/>
            <person name="Negash T."/>
            <person name="Nguyen T."/>
            <person name="Nguyen N."/>
            <person name="Nicol R."/>
            <person name="Norbu C."/>
            <person name="Norbu N."/>
            <person name="Novod N."/>
            <person name="O'Neill B."/>
            <person name="Osman S."/>
            <person name="Markiewicz E."/>
            <person name="Oyono O.L."/>
            <person name="Patti C."/>
            <person name="Phunkhang P."/>
            <person name="Pierre F."/>
            <person name="Priest M."/>
            <person name="Raghuraman S."/>
            <person name="Rege F."/>
            <person name="Reyes R."/>
            <person name="Rise C."/>
            <person name="Rogov P."/>
            <person name="Ross K."/>
            <person name="Ryan E."/>
            <person name="Settipalli S."/>
            <person name="Shea T."/>
            <person name="Sherpa N."/>
            <person name="Shi L."/>
            <person name="Shih D."/>
            <person name="Sparrow T."/>
            <person name="Spaulding J."/>
            <person name="Stalker J."/>
            <person name="Stange-Thomann N."/>
            <person name="Stavropoulos S."/>
            <person name="Stone C."/>
            <person name="Strader C."/>
            <person name="Tesfaye S."/>
            <person name="Thomson T."/>
            <person name="Thoulutsang Y."/>
            <person name="Thoulutsang D."/>
            <person name="Topham K."/>
            <person name="Topping I."/>
            <person name="Tsamla T."/>
            <person name="Vassiliev H."/>
            <person name="Vo A."/>
            <person name="Wangchuk T."/>
            <person name="Wangdi T."/>
            <person name="Weiand M."/>
            <person name="Wilkinson J."/>
            <person name="Wilson A."/>
            <person name="Yadav S."/>
            <person name="Young G."/>
            <person name="Yu Q."/>
            <person name="Zembek L."/>
            <person name="Zhong D."/>
            <person name="Zimmer A."/>
            <person name="Zwirko Z."/>
            <person name="Jaffe D.B."/>
            <person name="Alvarez P."/>
            <person name="Brockman W."/>
            <person name="Butler J."/>
            <person name="Chin C."/>
            <person name="Gnerre S."/>
            <person name="Grabherr M."/>
            <person name="Kleber M."/>
            <person name="Mauceli E."/>
            <person name="MacCallum I."/>
        </authorList>
    </citation>
    <scope>NUCLEOTIDE SEQUENCE [LARGE SCALE GENOMIC DNA]</scope>
    <source>
        <strain evidence="12">Tucson 14030-0811.24</strain>
    </source>
</reference>
<dbReference type="GO" id="GO:0043695">
    <property type="term" value="P:detection of pheromone"/>
    <property type="evidence" value="ECO:0007669"/>
    <property type="project" value="EnsemblMetazoa"/>
</dbReference>
<dbReference type="PANTHER" id="PTHR21137:SF35">
    <property type="entry name" value="ODORANT RECEPTOR 19A-RELATED"/>
    <property type="match status" value="1"/>
</dbReference>
<protein>
    <recommendedName>
        <fullName evidence="10">Odorant receptor</fullName>
    </recommendedName>
</protein>
<dbReference type="InParanoid" id="B4N6S7"/>
<comment type="subcellular location">
    <subcellularLocation>
        <location evidence="1 10">Cell membrane</location>
        <topology evidence="1 10">Multi-pass membrane protein</topology>
    </subcellularLocation>
</comment>
<dbReference type="GO" id="GO:0005929">
    <property type="term" value="C:cilium"/>
    <property type="evidence" value="ECO:0007669"/>
    <property type="project" value="EnsemblMetazoa"/>
</dbReference>
<keyword evidence="12" id="KW-1185">Reference proteome</keyword>
<keyword evidence="3 10" id="KW-0716">Sensory transduction</keyword>
<dbReference type="GO" id="GO:0007165">
    <property type="term" value="P:signal transduction"/>
    <property type="evidence" value="ECO:0007669"/>
    <property type="project" value="UniProtKB-KW"/>
</dbReference>
<dbReference type="Pfam" id="PF02949">
    <property type="entry name" value="7tm_6"/>
    <property type="match status" value="1"/>
</dbReference>
<comment type="similarity">
    <text evidence="10">Belongs to the insect chemoreceptor superfamily. Heteromeric odorant receptor channel (TC 1.A.69) family.</text>
</comment>
<dbReference type="InterPro" id="IPR004117">
    <property type="entry name" value="7tm6_olfct_rcpt"/>
</dbReference>
<evidence type="ECO:0000256" key="8">
    <source>
        <dbReference type="ARBA" id="ARBA00023170"/>
    </source>
</evidence>
<name>B4N6S7_DROWI</name>
<comment type="caution">
    <text evidence="10">Lacks conserved residue(s) required for the propagation of feature annotation.</text>
</comment>
<dbReference type="KEGG" id="dwi:6646464"/>
<dbReference type="HOGENOM" id="CLU_044523_2_0_1"/>
<feature type="transmembrane region" description="Helical" evidence="10">
    <location>
        <begin position="265"/>
        <end position="290"/>
    </location>
</feature>
<accession>B4N6S7</accession>
<evidence type="ECO:0000256" key="5">
    <source>
        <dbReference type="ARBA" id="ARBA00022725"/>
    </source>
</evidence>
<dbReference type="Proteomes" id="UP000007798">
    <property type="component" value="Unassembled WGS sequence"/>
</dbReference>
<evidence type="ECO:0000256" key="9">
    <source>
        <dbReference type="ARBA" id="ARBA00023224"/>
    </source>
</evidence>
<dbReference type="GO" id="GO:0071683">
    <property type="term" value="C:sensory dendrite"/>
    <property type="evidence" value="ECO:0007669"/>
    <property type="project" value="EnsemblMetazoa"/>
</dbReference>
<evidence type="ECO:0000256" key="3">
    <source>
        <dbReference type="ARBA" id="ARBA00022606"/>
    </source>
</evidence>
<dbReference type="eggNOG" id="ENOG502T8K4">
    <property type="taxonomic scope" value="Eukaryota"/>
</dbReference>
<keyword evidence="7 10" id="KW-0472">Membrane</keyword>
<gene>
    <name evidence="11" type="primary">Dwil\GK24034</name>
    <name evidence="11" type="ORF">Dwil_GK24034</name>
</gene>
<dbReference type="GO" id="GO:0007619">
    <property type="term" value="P:courtship behavior"/>
    <property type="evidence" value="ECO:0007669"/>
    <property type="project" value="EnsemblMetazoa"/>
</dbReference>
<dbReference type="EMBL" id="CH964168">
    <property type="protein sequence ID" value="EDW80066.1"/>
    <property type="molecule type" value="Genomic_DNA"/>
</dbReference>
<sequence>MIESPAKRFCKIIKLIRFCVGFCGTDVANPNYRMWWLTYAVISAILFFFACTIYTLYVGVVVDGDPTVILQAFAMVGSAIQGLTKLLCTTNKAPLMRDIQGTYESIYKEYEVKGGDYTKCLHKRINIYWNLMVGFMWVYTIGVVVLVSFPFFYLIVYKKKMLVMQFLVPGIDHHSDGGHLMLVSLHVTCLCFGAFGNFGGDMYFFLYIINVPLLKDIFNVKLMEFNEVVIQRTDYDKMHAMLWDLLSWHQQYVRILRGTEKIYKIVMFVQLSTTCVGILCTIFCIFIKVWPAAPIYLIYSFIVLYTFCGLGTVVETSNEDFTTEIYTNCLWYELPVREEKLVILMLAKSQNELALTAADVLPLSMATALQLTKGIYSFSMMLITYLGYEKSA</sequence>
<proteinExistence type="inferred from homology"/>
<keyword evidence="9 10" id="KW-0807">Transducer</keyword>
<dbReference type="GO" id="GO:0170020">
    <property type="term" value="F:ionotropic olfactory receptor activity"/>
    <property type="evidence" value="ECO:0007669"/>
    <property type="project" value="EnsemblMetazoa"/>
</dbReference>
<dbReference type="AlphaFoldDB" id="B4N6S7"/>
<feature type="transmembrane region" description="Helical" evidence="10">
    <location>
        <begin position="177"/>
        <end position="198"/>
    </location>
</feature>
<keyword evidence="5 10" id="KW-0552">Olfaction</keyword>
<dbReference type="GO" id="GO:0005886">
    <property type="term" value="C:plasma membrane"/>
    <property type="evidence" value="ECO:0007669"/>
    <property type="project" value="UniProtKB-SubCell"/>
</dbReference>
<evidence type="ECO:0000256" key="2">
    <source>
        <dbReference type="ARBA" id="ARBA00022475"/>
    </source>
</evidence>
<keyword evidence="4 10" id="KW-0812">Transmembrane</keyword>
<keyword evidence="2" id="KW-1003">Cell membrane</keyword>
<evidence type="ECO:0000256" key="4">
    <source>
        <dbReference type="ARBA" id="ARBA00022692"/>
    </source>
</evidence>
<feature type="transmembrane region" description="Helical" evidence="10">
    <location>
        <begin position="36"/>
        <end position="57"/>
    </location>
</feature>
<evidence type="ECO:0000256" key="1">
    <source>
        <dbReference type="ARBA" id="ARBA00004651"/>
    </source>
</evidence>
<dbReference type="PhylomeDB" id="B4N6S7"/>
<evidence type="ECO:0000256" key="10">
    <source>
        <dbReference type="RuleBase" id="RU351113"/>
    </source>
</evidence>
<feature type="transmembrane region" description="Helical" evidence="10">
    <location>
        <begin position="296"/>
        <end position="314"/>
    </location>
</feature>
<organism evidence="11 12">
    <name type="scientific">Drosophila willistoni</name>
    <name type="common">Fruit fly</name>
    <dbReference type="NCBI Taxonomy" id="7260"/>
    <lineage>
        <taxon>Eukaryota</taxon>
        <taxon>Metazoa</taxon>
        <taxon>Ecdysozoa</taxon>
        <taxon>Arthropoda</taxon>
        <taxon>Hexapoda</taxon>
        <taxon>Insecta</taxon>
        <taxon>Pterygota</taxon>
        <taxon>Neoptera</taxon>
        <taxon>Endopterygota</taxon>
        <taxon>Diptera</taxon>
        <taxon>Brachycera</taxon>
        <taxon>Muscomorpha</taxon>
        <taxon>Ephydroidea</taxon>
        <taxon>Drosophilidae</taxon>
        <taxon>Drosophila</taxon>
        <taxon>Sophophora</taxon>
    </lineage>
</organism>